<dbReference type="Proteomes" id="UP001597116">
    <property type="component" value="Unassembled WGS sequence"/>
</dbReference>
<keyword evidence="1" id="KW-0472">Membrane</keyword>
<keyword evidence="1" id="KW-1133">Transmembrane helix</keyword>
<gene>
    <name evidence="2" type="ORF">ACFQ4C_12555</name>
</gene>
<sequence length="49" mass="5537">METLHDIALPLIVLLVAAGLLTLIVEATEKKTDRKKNKNKKRKTELIKP</sequence>
<proteinExistence type="predicted"/>
<dbReference type="EMBL" id="JBHTLP010000008">
    <property type="protein sequence ID" value="MFD1141949.1"/>
    <property type="molecule type" value="Genomic_DNA"/>
</dbReference>
<evidence type="ECO:0000313" key="3">
    <source>
        <dbReference type="Proteomes" id="UP001597116"/>
    </source>
</evidence>
<accession>A0ABW3Q7N2</accession>
<protein>
    <submittedName>
        <fullName evidence="2">Uncharacterized protein</fullName>
    </submittedName>
</protein>
<evidence type="ECO:0000256" key="1">
    <source>
        <dbReference type="SAM" id="Phobius"/>
    </source>
</evidence>
<organism evidence="2 3">
    <name type="scientific">Larkinella insperata</name>
    <dbReference type="NCBI Taxonomy" id="332158"/>
    <lineage>
        <taxon>Bacteria</taxon>
        <taxon>Pseudomonadati</taxon>
        <taxon>Bacteroidota</taxon>
        <taxon>Cytophagia</taxon>
        <taxon>Cytophagales</taxon>
        <taxon>Spirosomataceae</taxon>
        <taxon>Larkinella</taxon>
    </lineage>
</organism>
<comment type="caution">
    <text evidence="2">The sequence shown here is derived from an EMBL/GenBank/DDBJ whole genome shotgun (WGS) entry which is preliminary data.</text>
</comment>
<keyword evidence="3" id="KW-1185">Reference proteome</keyword>
<reference evidence="3" key="1">
    <citation type="journal article" date="2019" name="Int. J. Syst. Evol. Microbiol.">
        <title>The Global Catalogue of Microorganisms (GCM) 10K type strain sequencing project: providing services to taxonomists for standard genome sequencing and annotation.</title>
        <authorList>
            <consortium name="The Broad Institute Genomics Platform"/>
            <consortium name="The Broad Institute Genome Sequencing Center for Infectious Disease"/>
            <person name="Wu L."/>
            <person name="Ma J."/>
        </authorList>
    </citation>
    <scope>NUCLEOTIDE SEQUENCE [LARGE SCALE GENOMIC DNA]</scope>
    <source>
        <strain evidence="3">CCUG 55608</strain>
    </source>
</reference>
<name>A0ABW3Q7N2_9BACT</name>
<keyword evidence="1" id="KW-0812">Transmembrane</keyword>
<feature type="transmembrane region" description="Helical" evidence="1">
    <location>
        <begin position="7"/>
        <end position="28"/>
    </location>
</feature>
<evidence type="ECO:0000313" key="2">
    <source>
        <dbReference type="EMBL" id="MFD1141949.1"/>
    </source>
</evidence>
<dbReference type="RefSeq" id="WP_265992455.1">
    <property type="nucleotide sequence ID" value="NZ_CP110973.1"/>
</dbReference>